<accession>A0A5C5UZM6</accession>
<dbReference type="Pfam" id="PF01648">
    <property type="entry name" value="ACPS"/>
    <property type="match status" value="1"/>
</dbReference>
<reference evidence="4 5" key="1">
    <citation type="submission" date="2019-02" db="EMBL/GenBank/DDBJ databases">
        <title>Deep-cultivation of Planctomycetes and their phenomic and genomic characterization uncovers novel biology.</title>
        <authorList>
            <person name="Wiegand S."/>
            <person name="Jogler M."/>
            <person name="Boedeker C."/>
            <person name="Pinto D."/>
            <person name="Vollmers J."/>
            <person name="Rivas-Marin E."/>
            <person name="Kohn T."/>
            <person name="Peeters S.H."/>
            <person name="Heuer A."/>
            <person name="Rast P."/>
            <person name="Oberbeckmann S."/>
            <person name="Bunk B."/>
            <person name="Jeske O."/>
            <person name="Meyerdierks A."/>
            <person name="Storesund J.E."/>
            <person name="Kallscheuer N."/>
            <person name="Luecker S."/>
            <person name="Lage O.M."/>
            <person name="Pohl T."/>
            <person name="Merkel B.J."/>
            <person name="Hornburger P."/>
            <person name="Mueller R.-W."/>
            <person name="Bruemmer F."/>
            <person name="Labrenz M."/>
            <person name="Spormann A.M."/>
            <person name="Op Den Camp H."/>
            <person name="Overmann J."/>
            <person name="Amann R."/>
            <person name="Jetten M.S.M."/>
            <person name="Mascher T."/>
            <person name="Medema M.H."/>
            <person name="Devos D.P."/>
            <person name="Kaster A.-K."/>
            <person name="Ovreas L."/>
            <person name="Rohde M."/>
            <person name="Galperin M.Y."/>
            <person name="Jogler C."/>
        </authorList>
    </citation>
    <scope>NUCLEOTIDE SEQUENCE [LARGE SCALE GENOMIC DNA]</scope>
    <source>
        <strain evidence="4 5">KOR34</strain>
    </source>
</reference>
<organism evidence="4 5">
    <name type="scientific">Posidoniimonas corsicana</name>
    <dbReference type="NCBI Taxonomy" id="1938618"/>
    <lineage>
        <taxon>Bacteria</taxon>
        <taxon>Pseudomonadati</taxon>
        <taxon>Planctomycetota</taxon>
        <taxon>Planctomycetia</taxon>
        <taxon>Pirellulales</taxon>
        <taxon>Lacipirellulaceae</taxon>
        <taxon>Posidoniimonas</taxon>
    </lineage>
</organism>
<protein>
    <submittedName>
        <fullName evidence="4">4'-phosphopantetheinyl transferase psf-1</fullName>
        <ecNumber evidence="4">2.7.8.-</ecNumber>
    </submittedName>
</protein>
<dbReference type="InterPro" id="IPR037143">
    <property type="entry name" value="4-PPantetheinyl_Trfase_dom_sf"/>
</dbReference>
<evidence type="ECO:0000256" key="1">
    <source>
        <dbReference type="ARBA" id="ARBA00010990"/>
    </source>
</evidence>
<dbReference type="EMBL" id="SIHJ01000004">
    <property type="protein sequence ID" value="TWT31123.1"/>
    <property type="molecule type" value="Genomic_DNA"/>
</dbReference>
<dbReference type="InterPro" id="IPR008278">
    <property type="entry name" value="4-PPantetheinyl_Trfase_dom"/>
</dbReference>
<evidence type="ECO:0000259" key="3">
    <source>
        <dbReference type="Pfam" id="PF01648"/>
    </source>
</evidence>
<evidence type="ECO:0000313" key="5">
    <source>
        <dbReference type="Proteomes" id="UP000316714"/>
    </source>
</evidence>
<dbReference type="SUPFAM" id="SSF56214">
    <property type="entry name" value="4'-phosphopantetheinyl transferase"/>
    <property type="match status" value="2"/>
</dbReference>
<name>A0A5C5UZM6_9BACT</name>
<keyword evidence="2 4" id="KW-0808">Transferase</keyword>
<evidence type="ECO:0000313" key="4">
    <source>
        <dbReference type="EMBL" id="TWT31123.1"/>
    </source>
</evidence>
<dbReference type="Proteomes" id="UP000316714">
    <property type="component" value="Unassembled WGS sequence"/>
</dbReference>
<dbReference type="EC" id="2.7.8.-" evidence="4"/>
<dbReference type="PANTHER" id="PTHR12215">
    <property type="entry name" value="PHOSPHOPANTETHEINE TRANSFERASE"/>
    <property type="match status" value="1"/>
</dbReference>
<dbReference type="PANTHER" id="PTHR12215:SF10">
    <property type="entry name" value="L-AMINOADIPATE-SEMIALDEHYDE DEHYDROGENASE-PHOSPHOPANTETHEINYL TRANSFERASE"/>
    <property type="match status" value="1"/>
</dbReference>
<comment type="similarity">
    <text evidence="1">Belongs to the P-Pant transferase superfamily. Gsp/Sfp/HetI/AcpT family.</text>
</comment>
<dbReference type="InterPro" id="IPR050559">
    <property type="entry name" value="P-Pant_transferase_sf"/>
</dbReference>
<sequence length="250" mass="26625">MPRRPPLPPSDLPDWPIGDPAAPLASGTVRVWLWSLAASDSADERLLSADEIDRANRFHFGEDRTHFVAARCGLRRLLAGATGRAADQVAFRYHGLGKPSVADGGVWFNLSHSAGVALAALSVDGELGADVEAVRPTNWAGGIAERYFSPAEVDELKAEPAELQDRAFFRFWTNKEAVVKLLGSGLGFPLPTFTTPLNAEAGAAVALPENPLELPECWVRSLPSGPVLQSAIATPAAADRVELYRLPAGG</sequence>
<feature type="domain" description="4'-phosphopantetheinyl transferase" evidence="3">
    <location>
        <begin position="127"/>
        <end position="206"/>
    </location>
</feature>
<dbReference type="GO" id="GO:0008897">
    <property type="term" value="F:holo-[acyl-carrier-protein] synthase activity"/>
    <property type="evidence" value="ECO:0007669"/>
    <property type="project" value="InterPro"/>
</dbReference>
<dbReference type="RefSeq" id="WP_146568313.1">
    <property type="nucleotide sequence ID" value="NZ_SIHJ01000004.1"/>
</dbReference>
<dbReference type="GO" id="GO:0000287">
    <property type="term" value="F:magnesium ion binding"/>
    <property type="evidence" value="ECO:0007669"/>
    <property type="project" value="InterPro"/>
</dbReference>
<dbReference type="OrthoDB" id="9808281at2"/>
<proteinExistence type="inferred from homology"/>
<dbReference type="AlphaFoldDB" id="A0A5C5UZM6"/>
<dbReference type="GO" id="GO:0019878">
    <property type="term" value="P:lysine biosynthetic process via aminoadipic acid"/>
    <property type="evidence" value="ECO:0007669"/>
    <property type="project" value="TreeGrafter"/>
</dbReference>
<dbReference type="GO" id="GO:0005829">
    <property type="term" value="C:cytosol"/>
    <property type="evidence" value="ECO:0007669"/>
    <property type="project" value="TreeGrafter"/>
</dbReference>
<dbReference type="Gene3D" id="3.90.470.20">
    <property type="entry name" value="4'-phosphopantetheinyl transferase domain"/>
    <property type="match status" value="2"/>
</dbReference>
<evidence type="ECO:0000256" key="2">
    <source>
        <dbReference type="ARBA" id="ARBA00022679"/>
    </source>
</evidence>
<keyword evidence="5" id="KW-1185">Reference proteome</keyword>
<gene>
    <name evidence="4" type="primary">psf-1</name>
    <name evidence="4" type="ORF">KOR34_44980</name>
</gene>
<comment type="caution">
    <text evidence="4">The sequence shown here is derived from an EMBL/GenBank/DDBJ whole genome shotgun (WGS) entry which is preliminary data.</text>
</comment>